<dbReference type="CDD" id="cd10931">
    <property type="entry name" value="CE4_u7"/>
    <property type="match status" value="1"/>
</dbReference>
<name>A0A1L3J7L9_9FLAO</name>
<keyword evidence="3" id="KW-1185">Reference proteome</keyword>
<dbReference type="STRING" id="1913577.LPB144_12350"/>
<evidence type="ECO:0000313" key="2">
    <source>
        <dbReference type="EMBL" id="APG61142.1"/>
    </source>
</evidence>
<reference evidence="2 3" key="1">
    <citation type="submission" date="2016-11" db="EMBL/GenBank/DDBJ databases">
        <title>Gramella sp. LPB0144 isolated from marine environment.</title>
        <authorList>
            <person name="Kim E."/>
            <person name="Yi H."/>
        </authorList>
    </citation>
    <scope>NUCLEOTIDE SEQUENCE [LARGE SCALE GENOMIC DNA]</scope>
    <source>
        <strain evidence="2 3">LPB0144</strain>
    </source>
</reference>
<dbReference type="Proteomes" id="UP000182510">
    <property type="component" value="Chromosome"/>
</dbReference>
<dbReference type="InterPro" id="IPR054297">
    <property type="entry name" value="DUF7033"/>
</dbReference>
<sequence length="429" mass="50229">MLLIYTQKITPRIIYIFKHICTHMLGIKIKFTSKIEEFIAHDGAKLSYGKQALGNEFFIQKVDLLLEQGFSELEIKVQPWDETVCFFGVTDASDLPFDIFAASFYLISRYEEYLPHVKDQYGRFPPEESLAVQESFLHKPVVDIWVLKFREVLSSRFPKLEMKERKYKPGTVIESANTFVFKNKGFLRNFIGLLLDLFKLNLGRVADRLQVWIRVKKDPHDIFEDLIQLIKEHRVYMLFMFQLSDFSIHDRNISHNRIPHRAVIKSVADYAKVGLLMGYYAINDIKILRKEKLRMEEIVHSPLENVMNSKFNLSLPENYSNLIELEINNDHSMGYPGIPGFRAGTCTPFLFYDINMEVTTPLKIHPYVFHSSVVETMTKTKLKEDLGKLIGEVKDVQGMFRSVFRNEDFSDYTDKDLYYSILKEIHEID</sequence>
<feature type="domain" description="DUF7033" evidence="1">
    <location>
        <begin position="95"/>
        <end position="179"/>
    </location>
</feature>
<protein>
    <recommendedName>
        <fullName evidence="1">DUF7033 domain-containing protein</fullName>
    </recommendedName>
</protein>
<dbReference type="KEGG" id="grl:LPB144_12350"/>
<evidence type="ECO:0000259" key="1">
    <source>
        <dbReference type="Pfam" id="PF23019"/>
    </source>
</evidence>
<dbReference type="EMBL" id="CP018153">
    <property type="protein sequence ID" value="APG61142.1"/>
    <property type="molecule type" value="Genomic_DNA"/>
</dbReference>
<proteinExistence type="predicted"/>
<gene>
    <name evidence="2" type="ORF">LPB144_12350</name>
</gene>
<dbReference type="AlphaFoldDB" id="A0A1L3J7L9"/>
<evidence type="ECO:0000313" key="3">
    <source>
        <dbReference type="Proteomes" id="UP000182510"/>
    </source>
</evidence>
<dbReference type="Pfam" id="PF23019">
    <property type="entry name" value="DUF7033"/>
    <property type="match status" value="1"/>
</dbReference>
<accession>A0A1L3J7L9</accession>
<organism evidence="2 3">
    <name type="scientific">Christiangramia salexigens</name>
    <dbReference type="NCBI Taxonomy" id="1913577"/>
    <lineage>
        <taxon>Bacteria</taxon>
        <taxon>Pseudomonadati</taxon>
        <taxon>Bacteroidota</taxon>
        <taxon>Flavobacteriia</taxon>
        <taxon>Flavobacteriales</taxon>
        <taxon>Flavobacteriaceae</taxon>
        <taxon>Christiangramia</taxon>
    </lineage>
</organism>
<dbReference type="OrthoDB" id="5573484at2"/>